<evidence type="ECO:0000313" key="2">
    <source>
        <dbReference type="Proteomes" id="UP000224317"/>
    </source>
</evidence>
<comment type="caution">
    <text evidence="1">The sequence shown here is derived from an EMBL/GenBank/DDBJ whole genome shotgun (WGS) entry which is preliminary data.</text>
</comment>
<dbReference type="AlphaFoldDB" id="A0A2G3ED78"/>
<keyword evidence="2" id="KW-1185">Reference proteome</keyword>
<organism evidence="1 2">
    <name type="scientific">Pseudobutyrivibrio ruminis</name>
    <dbReference type="NCBI Taxonomy" id="46206"/>
    <lineage>
        <taxon>Bacteria</taxon>
        <taxon>Bacillati</taxon>
        <taxon>Bacillota</taxon>
        <taxon>Clostridia</taxon>
        <taxon>Lachnospirales</taxon>
        <taxon>Lachnospiraceae</taxon>
        <taxon>Pseudobutyrivibrio</taxon>
    </lineage>
</organism>
<gene>
    <name evidence="1" type="ORF">CSX00_02455</name>
</gene>
<name>A0A2G3ED78_9FIRM</name>
<protein>
    <submittedName>
        <fullName evidence="1">Uncharacterized protein</fullName>
    </submittedName>
</protein>
<sequence length="434" mass="48535">MQKKILIVIIIVASVLMIASVVLSQTGILDAGEAQAAGDGTIEVIKDVEELEDGCFYIWKNCKGKKIDAKDNEFILCPEERSNIDYEDREDGGAKYTVWVDSSKDGLIPTLTSSDMLLYKSKKTIPDAFDFARLYENGYSIGVTSLLPDEGGHYYINAYNGDIDEYVNLKSDAGELDGLNAERLYFDKIGGVAVDENNVSEAGIITGLKKNEQYVCELYTGTYYQDYMITSNQHTFTGFEDFECRGYSFLHSSCISVDIPEWLCTGYYYLNGEALFRYVDDNDVAIYNGKPYDKNIDWNVPLIKYNDMGQVIYDPSQPVDEESIAIEVEGEPEGDEQVPEVAGGNTATWTYHIVGDEAFCAVVNVTALENSEPAYLFVTPPDGEEVSYEEKDNQIVVNIAKPQEGEYTFRIENITGRKFSVLYSTGETYYGEGE</sequence>
<accession>A0A2G3ED78</accession>
<dbReference type="EMBL" id="PDYH01000008">
    <property type="protein sequence ID" value="PHU41194.1"/>
    <property type="molecule type" value="Genomic_DNA"/>
</dbReference>
<dbReference type="RefSeq" id="WP_099412729.1">
    <property type="nucleotide sequence ID" value="NZ_PDYH01000008.1"/>
</dbReference>
<evidence type="ECO:0000313" key="1">
    <source>
        <dbReference type="EMBL" id="PHU41194.1"/>
    </source>
</evidence>
<reference evidence="1" key="1">
    <citation type="submission" date="2017-10" db="EMBL/GenBank/DDBJ databases">
        <title>Resolving the taxonomy of Roseburia spp., Eubacterium rectale and Agathobacter spp. through phylogenomic analysis.</title>
        <authorList>
            <person name="Sheridan P.O."/>
            <person name="Walker A.W."/>
            <person name="Duncan S.H."/>
            <person name="Scott K.P."/>
            <person name="Toole P.W.O."/>
            <person name="Luis P."/>
            <person name="Flint H.J."/>
        </authorList>
    </citation>
    <scope>NUCLEOTIDE SEQUENCE [LARGE SCALE GENOMIC DNA]</scope>
    <source>
        <strain evidence="1">JK10</strain>
    </source>
</reference>
<proteinExistence type="predicted"/>
<dbReference type="Proteomes" id="UP000224317">
    <property type="component" value="Unassembled WGS sequence"/>
</dbReference>